<keyword evidence="2" id="KW-1185">Reference proteome</keyword>
<dbReference type="EMBL" id="PZQS01000010">
    <property type="protein sequence ID" value="PVD23782.1"/>
    <property type="molecule type" value="Genomic_DNA"/>
</dbReference>
<evidence type="ECO:0000313" key="2">
    <source>
        <dbReference type="Proteomes" id="UP000245119"/>
    </source>
</evidence>
<accession>A0A2T7NRK6</accession>
<dbReference type="Proteomes" id="UP000245119">
    <property type="component" value="Linkage Group LG10"/>
</dbReference>
<evidence type="ECO:0000313" key="1">
    <source>
        <dbReference type="EMBL" id="PVD23782.1"/>
    </source>
</evidence>
<dbReference type="AlphaFoldDB" id="A0A2T7NRK6"/>
<organism evidence="1 2">
    <name type="scientific">Pomacea canaliculata</name>
    <name type="common">Golden apple snail</name>
    <dbReference type="NCBI Taxonomy" id="400727"/>
    <lineage>
        <taxon>Eukaryota</taxon>
        <taxon>Metazoa</taxon>
        <taxon>Spiralia</taxon>
        <taxon>Lophotrochozoa</taxon>
        <taxon>Mollusca</taxon>
        <taxon>Gastropoda</taxon>
        <taxon>Caenogastropoda</taxon>
        <taxon>Architaenioglossa</taxon>
        <taxon>Ampullarioidea</taxon>
        <taxon>Ampullariidae</taxon>
        <taxon>Pomacea</taxon>
    </lineage>
</organism>
<comment type="caution">
    <text evidence="1">The sequence shown here is derived from an EMBL/GenBank/DDBJ whole genome shotgun (WGS) entry which is preliminary data.</text>
</comment>
<gene>
    <name evidence="1" type="ORF">C0Q70_17056</name>
</gene>
<proteinExistence type="predicted"/>
<protein>
    <submittedName>
        <fullName evidence="1">Uncharacterized protein</fullName>
    </submittedName>
</protein>
<name>A0A2T7NRK6_POMCA</name>
<reference evidence="1 2" key="1">
    <citation type="submission" date="2018-04" db="EMBL/GenBank/DDBJ databases">
        <title>The genome of golden apple snail Pomacea canaliculata provides insight into stress tolerance and invasive adaptation.</title>
        <authorList>
            <person name="Liu C."/>
            <person name="Liu B."/>
            <person name="Ren Y."/>
            <person name="Zhang Y."/>
            <person name="Wang H."/>
            <person name="Li S."/>
            <person name="Jiang F."/>
            <person name="Yin L."/>
            <person name="Zhang G."/>
            <person name="Qian W."/>
            <person name="Fan W."/>
        </authorList>
    </citation>
    <scope>NUCLEOTIDE SEQUENCE [LARGE SCALE GENOMIC DNA]</scope>
    <source>
        <strain evidence="1">SZHN2017</strain>
        <tissue evidence="1">Muscle</tissue>
    </source>
</reference>
<sequence>MFQTMMADVETLMTLKSRAKDHEHEGRASSMRILRHLRDWIEERSLFLDKFCSSTGGEVRRAMAHWGICIRGEVGHVHLSTRAVDTVRHPGLDFILHCPS</sequence>